<gene>
    <name evidence="3" type="ORF">LAESUDRAFT_230303</name>
</gene>
<evidence type="ECO:0000313" key="3">
    <source>
        <dbReference type="EMBL" id="KZT05429.1"/>
    </source>
</evidence>
<keyword evidence="4" id="KW-1185">Reference proteome</keyword>
<evidence type="ECO:0000256" key="1">
    <source>
        <dbReference type="SAM" id="MobiDB-lite"/>
    </source>
</evidence>
<keyword evidence="2" id="KW-0472">Membrane</keyword>
<dbReference type="Proteomes" id="UP000076871">
    <property type="component" value="Unassembled WGS sequence"/>
</dbReference>
<dbReference type="InParanoid" id="A0A165DQU2"/>
<proteinExistence type="predicted"/>
<feature type="region of interest" description="Disordered" evidence="1">
    <location>
        <begin position="1"/>
        <end position="37"/>
    </location>
</feature>
<sequence length="214" mass="22210">MACLSATTKAEERIDSDEAGAVDSSCMPTPTPSTGLRDASLTDSQHFRTVEKHSPKVHVSTEDEDGSAQALIVLKKAGIAQNISANCTHISTRTYTFGQPSSIPSLTRLPPRPSIEVHPAATCLSSAALTMRDDTRGIIVREEDYISTLTVSSATTISINLSAASSVTIQDAAATTTTSSSSDSANSALGPLLGGLLGGFFGLIAIVGGIWSLW</sequence>
<dbReference type="RefSeq" id="XP_040763169.1">
    <property type="nucleotide sequence ID" value="XM_040901656.1"/>
</dbReference>
<reference evidence="3 4" key="1">
    <citation type="journal article" date="2016" name="Mol. Biol. Evol.">
        <title>Comparative Genomics of Early-Diverging Mushroom-Forming Fungi Provides Insights into the Origins of Lignocellulose Decay Capabilities.</title>
        <authorList>
            <person name="Nagy L.G."/>
            <person name="Riley R."/>
            <person name="Tritt A."/>
            <person name="Adam C."/>
            <person name="Daum C."/>
            <person name="Floudas D."/>
            <person name="Sun H."/>
            <person name="Yadav J.S."/>
            <person name="Pangilinan J."/>
            <person name="Larsson K.H."/>
            <person name="Matsuura K."/>
            <person name="Barry K."/>
            <person name="Labutti K."/>
            <person name="Kuo R."/>
            <person name="Ohm R.A."/>
            <person name="Bhattacharya S.S."/>
            <person name="Shirouzu T."/>
            <person name="Yoshinaga Y."/>
            <person name="Martin F.M."/>
            <person name="Grigoriev I.V."/>
            <person name="Hibbett D.S."/>
        </authorList>
    </citation>
    <scope>NUCLEOTIDE SEQUENCE [LARGE SCALE GENOMIC DNA]</scope>
    <source>
        <strain evidence="3 4">93-53</strain>
    </source>
</reference>
<name>A0A165DQU2_9APHY</name>
<keyword evidence="2" id="KW-0812">Transmembrane</keyword>
<organism evidence="3 4">
    <name type="scientific">Laetiporus sulphureus 93-53</name>
    <dbReference type="NCBI Taxonomy" id="1314785"/>
    <lineage>
        <taxon>Eukaryota</taxon>
        <taxon>Fungi</taxon>
        <taxon>Dikarya</taxon>
        <taxon>Basidiomycota</taxon>
        <taxon>Agaricomycotina</taxon>
        <taxon>Agaricomycetes</taxon>
        <taxon>Polyporales</taxon>
        <taxon>Laetiporus</taxon>
    </lineage>
</organism>
<dbReference type="EMBL" id="KV427630">
    <property type="protein sequence ID" value="KZT05429.1"/>
    <property type="molecule type" value="Genomic_DNA"/>
</dbReference>
<evidence type="ECO:0000313" key="4">
    <source>
        <dbReference type="Proteomes" id="UP000076871"/>
    </source>
</evidence>
<dbReference type="AlphaFoldDB" id="A0A165DQU2"/>
<keyword evidence="2" id="KW-1133">Transmembrane helix</keyword>
<feature type="transmembrane region" description="Helical" evidence="2">
    <location>
        <begin position="188"/>
        <end position="213"/>
    </location>
</feature>
<accession>A0A165DQU2</accession>
<evidence type="ECO:0000256" key="2">
    <source>
        <dbReference type="SAM" id="Phobius"/>
    </source>
</evidence>
<protein>
    <submittedName>
        <fullName evidence="3">Uncharacterized protein</fullName>
    </submittedName>
</protein>
<dbReference type="GeneID" id="63818688"/>